<name>A0A517S9G6_9PLAN</name>
<dbReference type="PANTHER" id="PTHR30203:SF24">
    <property type="entry name" value="BLR4935 PROTEIN"/>
    <property type="match status" value="1"/>
</dbReference>
<reference evidence="4 5" key="1">
    <citation type="submission" date="2019-02" db="EMBL/GenBank/DDBJ databases">
        <title>Deep-cultivation of Planctomycetes and their phenomic and genomic characterization uncovers novel biology.</title>
        <authorList>
            <person name="Wiegand S."/>
            <person name="Jogler M."/>
            <person name="Boedeker C."/>
            <person name="Pinto D."/>
            <person name="Vollmers J."/>
            <person name="Rivas-Marin E."/>
            <person name="Kohn T."/>
            <person name="Peeters S.H."/>
            <person name="Heuer A."/>
            <person name="Rast P."/>
            <person name="Oberbeckmann S."/>
            <person name="Bunk B."/>
            <person name="Jeske O."/>
            <person name="Meyerdierks A."/>
            <person name="Storesund J.E."/>
            <person name="Kallscheuer N."/>
            <person name="Luecker S."/>
            <person name="Lage O.M."/>
            <person name="Pohl T."/>
            <person name="Merkel B.J."/>
            <person name="Hornburger P."/>
            <person name="Mueller R.-W."/>
            <person name="Bruemmer F."/>
            <person name="Labrenz M."/>
            <person name="Spormann A.M."/>
            <person name="Op den Camp H."/>
            <person name="Overmann J."/>
            <person name="Amann R."/>
            <person name="Jetten M.S.M."/>
            <person name="Mascher T."/>
            <person name="Medema M.H."/>
            <person name="Devos D.P."/>
            <person name="Kaster A.-K."/>
            <person name="Ovreas L."/>
            <person name="Rohde M."/>
            <person name="Galperin M.Y."/>
            <person name="Jogler C."/>
        </authorList>
    </citation>
    <scope>NUCLEOTIDE SEQUENCE [LARGE SCALE GENOMIC DNA]</scope>
    <source>
        <strain evidence="4 5">Pan44</strain>
    </source>
</reference>
<gene>
    <name evidence="4" type="primary">czcC_1</name>
    <name evidence="4" type="ORF">Pan44_07640</name>
</gene>
<feature type="chain" id="PRO_5021733631" evidence="3">
    <location>
        <begin position="28"/>
        <end position="454"/>
    </location>
</feature>
<proteinExistence type="inferred from homology"/>
<dbReference type="RefSeq" id="WP_197453823.1">
    <property type="nucleotide sequence ID" value="NZ_CP036271.1"/>
</dbReference>
<sequence precursor="true">MLDCTLRLRRRAMICLFGGIGTLSLFAAPLTCSAAEPNAETLVESQPTVSHTLDSLIHWAERSNPRLRESAAGIQAARGKAYQAGLYPNPTLNGGGMQIGGRDSQYFSQLSQEIVTKHKLGLDQAAACQEVTQAELRFVRTRFELLTAVRKDYFSVLAAQRKVTVLRRLIQLSSDVAESGRKLQAAGEGTRGDTLLFEIELEKAEVSHENAIAELRAARRQLATDLALHDAPDLAVSGPLLQEPDGIIPFVNAAGFVPRNAEVQIAEREVNRSRFLLQRAEVQPFPNVTLSTGYIYQVMSPHNLAILQAEIPIPVWNKNQGNISAACAEVTKSQQAVARTQLDIARQMADAIGRYQQAQQQVVRYRERIIPRAQEGVKVARSGLESGQLDLLRLLQTQRALIDSSLSYLTSLQSRWSAAADIAGLIQLEDFPGTDAPIVPDEAEPADPPTAAAP</sequence>
<dbReference type="InParanoid" id="A0A517S9G6"/>
<feature type="region of interest" description="Disordered" evidence="2">
    <location>
        <begin position="433"/>
        <end position="454"/>
    </location>
</feature>
<keyword evidence="5" id="KW-1185">Reference proteome</keyword>
<dbReference type="Gene3D" id="1.20.1600.10">
    <property type="entry name" value="Outer membrane efflux proteins (OEP)"/>
    <property type="match status" value="1"/>
</dbReference>
<dbReference type="GO" id="GO:0015562">
    <property type="term" value="F:efflux transmembrane transporter activity"/>
    <property type="evidence" value="ECO:0007669"/>
    <property type="project" value="InterPro"/>
</dbReference>
<accession>A0A517S9G6</accession>
<dbReference type="KEGG" id="ccos:Pan44_07640"/>
<evidence type="ECO:0000256" key="3">
    <source>
        <dbReference type="SAM" id="SignalP"/>
    </source>
</evidence>
<protein>
    <submittedName>
        <fullName evidence="4">Cobalt-zinc-cadmium resistance protein CzcC</fullName>
    </submittedName>
</protein>
<dbReference type="Proteomes" id="UP000315700">
    <property type="component" value="Chromosome"/>
</dbReference>
<evidence type="ECO:0000313" key="5">
    <source>
        <dbReference type="Proteomes" id="UP000315700"/>
    </source>
</evidence>
<dbReference type="Pfam" id="PF02321">
    <property type="entry name" value="OEP"/>
    <property type="match status" value="2"/>
</dbReference>
<keyword evidence="3" id="KW-0732">Signal</keyword>
<dbReference type="AlphaFoldDB" id="A0A517S9G6"/>
<organism evidence="4 5">
    <name type="scientific">Caulifigura coniformis</name>
    <dbReference type="NCBI Taxonomy" id="2527983"/>
    <lineage>
        <taxon>Bacteria</taxon>
        <taxon>Pseudomonadati</taxon>
        <taxon>Planctomycetota</taxon>
        <taxon>Planctomycetia</taxon>
        <taxon>Planctomycetales</taxon>
        <taxon>Planctomycetaceae</taxon>
        <taxon>Caulifigura</taxon>
    </lineage>
</organism>
<dbReference type="InterPro" id="IPR010131">
    <property type="entry name" value="MdtP/NodT-like"/>
</dbReference>
<evidence type="ECO:0000256" key="2">
    <source>
        <dbReference type="SAM" id="MobiDB-lite"/>
    </source>
</evidence>
<dbReference type="InterPro" id="IPR003423">
    <property type="entry name" value="OMP_efflux"/>
</dbReference>
<dbReference type="SUPFAM" id="SSF56954">
    <property type="entry name" value="Outer membrane efflux proteins (OEP)"/>
    <property type="match status" value="1"/>
</dbReference>
<dbReference type="EMBL" id="CP036271">
    <property type="protein sequence ID" value="QDT52752.1"/>
    <property type="molecule type" value="Genomic_DNA"/>
</dbReference>
<dbReference type="PANTHER" id="PTHR30203">
    <property type="entry name" value="OUTER MEMBRANE CATION EFFLUX PROTEIN"/>
    <property type="match status" value="1"/>
</dbReference>
<feature type="signal peptide" evidence="3">
    <location>
        <begin position="1"/>
        <end position="27"/>
    </location>
</feature>
<comment type="similarity">
    <text evidence="1">Belongs to the outer membrane factor (OMF) (TC 1.B.17) family.</text>
</comment>
<evidence type="ECO:0000313" key="4">
    <source>
        <dbReference type="EMBL" id="QDT52752.1"/>
    </source>
</evidence>
<evidence type="ECO:0000256" key="1">
    <source>
        <dbReference type="ARBA" id="ARBA00007613"/>
    </source>
</evidence>